<keyword evidence="3" id="KW-1185">Reference proteome</keyword>
<protein>
    <submittedName>
        <fullName evidence="2">DDE superfamily endonuclease</fullName>
    </submittedName>
</protein>
<dbReference type="GO" id="GO:0004519">
    <property type="term" value="F:endonuclease activity"/>
    <property type="evidence" value="ECO:0007669"/>
    <property type="project" value="UniProtKB-KW"/>
</dbReference>
<evidence type="ECO:0000259" key="1">
    <source>
        <dbReference type="Pfam" id="PF13358"/>
    </source>
</evidence>
<dbReference type="EMBL" id="FMAR01000047">
    <property type="protein sequence ID" value="SCC65252.1"/>
    <property type="molecule type" value="Genomic_DNA"/>
</dbReference>
<dbReference type="NCBIfam" id="NF033545">
    <property type="entry name" value="transpos_IS630"/>
    <property type="match status" value="1"/>
</dbReference>
<keyword evidence="2" id="KW-0255">Endonuclease</keyword>
<proteinExistence type="predicted"/>
<dbReference type="Pfam" id="PF13358">
    <property type="entry name" value="DDE_3"/>
    <property type="match status" value="1"/>
</dbReference>
<reference evidence="2 3" key="1">
    <citation type="submission" date="2016-08" db="EMBL/GenBank/DDBJ databases">
        <authorList>
            <person name="Seilhamer J.J."/>
        </authorList>
    </citation>
    <scope>NUCLEOTIDE SEQUENCE [LARGE SCALE GENOMIC DNA]</scope>
    <source>
        <strain evidence="2 3">A37T2</strain>
    </source>
</reference>
<evidence type="ECO:0000313" key="3">
    <source>
        <dbReference type="Proteomes" id="UP000242818"/>
    </source>
</evidence>
<accession>A0A1C4GAN7</accession>
<keyword evidence="2" id="KW-0540">Nuclease</keyword>
<feature type="domain" description="Tc1-like transposase DDE" evidence="1">
    <location>
        <begin position="39"/>
        <end position="190"/>
    </location>
</feature>
<keyword evidence="2" id="KW-0378">Hydrolase</keyword>
<sequence length="230" mass="26921">MKPWQVKGWVIPPTANGQFVAAMEEVLDVYKRPYARKYPVVCMDESPKQLIRETRMPVKMRSGQSARSDFEYERCGVCNIFMVNEPLVGKRHVKITDRKTKLDWAELIREIADDLYPKAAKITLVMDNLSTHKPGALYEAFPPAEAKRIWDRFDFVYTPKHGSWLNMAEIELNVLTKQCLNRRIDNMETIKEEVRVWQSSRNGKKSVINWRFTTKDARIKLKRLYPTILG</sequence>
<dbReference type="InterPro" id="IPR047655">
    <property type="entry name" value="Transpos_IS630-like"/>
</dbReference>
<dbReference type="AlphaFoldDB" id="A0A1C4GAN7"/>
<dbReference type="InterPro" id="IPR038717">
    <property type="entry name" value="Tc1-like_DDE_dom"/>
</dbReference>
<name>A0A1C4GAN7_9BACT</name>
<gene>
    <name evidence="2" type="ORF">GA0116948_1472</name>
</gene>
<evidence type="ECO:0000313" key="2">
    <source>
        <dbReference type="EMBL" id="SCC65252.1"/>
    </source>
</evidence>
<dbReference type="Proteomes" id="UP000242818">
    <property type="component" value="Unassembled WGS sequence"/>
</dbReference>
<organism evidence="2 3">
    <name type="scientific">Chitinophaga costaii</name>
    <dbReference type="NCBI Taxonomy" id="1335309"/>
    <lineage>
        <taxon>Bacteria</taxon>
        <taxon>Pseudomonadati</taxon>
        <taxon>Bacteroidota</taxon>
        <taxon>Chitinophagia</taxon>
        <taxon>Chitinophagales</taxon>
        <taxon>Chitinophagaceae</taxon>
        <taxon>Chitinophaga</taxon>
    </lineage>
</organism>